<comment type="caution">
    <text evidence="2">The sequence shown here is derived from an EMBL/GenBank/DDBJ whole genome shotgun (WGS) entry which is preliminary data.</text>
</comment>
<evidence type="ECO:0000313" key="3">
    <source>
        <dbReference type="Proteomes" id="UP000651010"/>
    </source>
</evidence>
<feature type="transmembrane region" description="Helical" evidence="1">
    <location>
        <begin position="86"/>
        <end position="109"/>
    </location>
</feature>
<dbReference type="RefSeq" id="WP_192556374.1">
    <property type="nucleotide sequence ID" value="NZ_JACZZA010000008.1"/>
</dbReference>
<protein>
    <recommendedName>
        <fullName evidence="4">DUF1269 domain-containing protein</fullName>
    </recommendedName>
</protein>
<keyword evidence="1" id="KW-1133">Transmembrane helix</keyword>
<name>A0ABR9GBU8_9GAMM</name>
<accession>A0ABR9GBU8</accession>
<organism evidence="2 3">
    <name type="scientific">Dyella acidiphila</name>
    <dbReference type="NCBI Taxonomy" id="2775866"/>
    <lineage>
        <taxon>Bacteria</taxon>
        <taxon>Pseudomonadati</taxon>
        <taxon>Pseudomonadota</taxon>
        <taxon>Gammaproteobacteria</taxon>
        <taxon>Lysobacterales</taxon>
        <taxon>Rhodanobacteraceae</taxon>
        <taxon>Dyella</taxon>
    </lineage>
</organism>
<dbReference type="InterPro" id="IPR052948">
    <property type="entry name" value="Low_temp-induced_all0457"/>
</dbReference>
<evidence type="ECO:0000313" key="2">
    <source>
        <dbReference type="EMBL" id="MBE1161531.1"/>
    </source>
</evidence>
<dbReference type="PANTHER" id="PTHR36109:SF2">
    <property type="entry name" value="MEMBRANE PROTEIN"/>
    <property type="match status" value="1"/>
</dbReference>
<dbReference type="PANTHER" id="PTHR36109">
    <property type="entry name" value="MEMBRANE PROTEIN-RELATED"/>
    <property type="match status" value="1"/>
</dbReference>
<evidence type="ECO:0000256" key="1">
    <source>
        <dbReference type="SAM" id="Phobius"/>
    </source>
</evidence>
<feature type="transmembrane region" description="Helical" evidence="1">
    <location>
        <begin position="58"/>
        <end position="80"/>
    </location>
</feature>
<keyword evidence="3" id="KW-1185">Reference proteome</keyword>
<dbReference type="EMBL" id="JACZZA010000008">
    <property type="protein sequence ID" value="MBE1161531.1"/>
    <property type="molecule type" value="Genomic_DNA"/>
</dbReference>
<sequence length="164" mass="16670">MKKRLVFSVGDMPAARIAMEQARGAGIPDDDISLIARSDKSDMIPDDRKIVEGDFYPAAAKGAVGGAVVGLVAGLVAVAIPPLGITVAGAFAMAAGGSVLGAWSTALAGSAVADPASRKFEGEVQAGRILVVIDGTEDILPRAANAVLETGARQLDFERPTVIT</sequence>
<keyword evidence="1" id="KW-0812">Transmembrane</keyword>
<evidence type="ECO:0008006" key="4">
    <source>
        <dbReference type="Google" id="ProtNLM"/>
    </source>
</evidence>
<proteinExistence type="predicted"/>
<reference evidence="2 3" key="1">
    <citation type="submission" date="2020-09" db="EMBL/GenBank/DDBJ databases">
        <title>Dyella sp. 7MK23 isolated from forest soil.</title>
        <authorList>
            <person name="Fu J."/>
        </authorList>
    </citation>
    <scope>NUCLEOTIDE SEQUENCE [LARGE SCALE GENOMIC DNA]</scope>
    <source>
        <strain evidence="2 3">7MK23</strain>
    </source>
</reference>
<dbReference type="Proteomes" id="UP000651010">
    <property type="component" value="Unassembled WGS sequence"/>
</dbReference>
<keyword evidence="1" id="KW-0472">Membrane</keyword>
<gene>
    <name evidence="2" type="ORF">IGX34_14195</name>
</gene>